<feature type="compositionally biased region" description="Low complexity" evidence="1">
    <location>
        <begin position="13"/>
        <end position="23"/>
    </location>
</feature>
<proteinExistence type="predicted"/>
<evidence type="ECO:0000313" key="2">
    <source>
        <dbReference type="EMBL" id="CAJ2503097.1"/>
    </source>
</evidence>
<feature type="compositionally biased region" description="Low complexity" evidence="1">
    <location>
        <begin position="220"/>
        <end position="241"/>
    </location>
</feature>
<accession>A0AAI8VEV2</accession>
<keyword evidence="3" id="KW-1185">Reference proteome</keyword>
<gene>
    <name evidence="2" type="ORF">KHLLAP_LOCUS3565</name>
</gene>
<organism evidence="2 3">
    <name type="scientific">Anthostomella pinea</name>
    <dbReference type="NCBI Taxonomy" id="933095"/>
    <lineage>
        <taxon>Eukaryota</taxon>
        <taxon>Fungi</taxon>
        <taxon>Dikarya</taxon>
        <taxon>Ascomycota</taxon>
        <taxon>Pezizomycotina</taxon>
        <taxon>Sordariomycetes</taxon>
        <taxon>Xylariomycetidae</taxon>
        <taxon>Xylariales</taxon>
        <taxon>Xylariaceae</taxon>
        <taxon>Anthostomella</taxon>
    </lineage>
</organism>
<feature type="region of interest" description="Disordered" evidence="1">
    <location>
        <begin position="1"/>
        <end position="47"/>
    </location>
</feature>
<comment type="caution">
    <text evidence="2">The sequence shown here is derived from an EMBL/GenBank/DDBJ whole genome shotgun (WGS) entry which is preliminary data.</text>
</comment>
<feature type="compositionally biased region" description="Basic and acidic residues" evidence="1">
    <location>
        <begin position="24"/>
        <end position="44"/>
    </location>
</feature>
<protein>
    <submittedName>
        <fullName evidence="2">Uu.00g104910.m01.CDS01</fullName>
    </submittedName>
</protein>
<dbReference type="EMBL" id="CAUWAG010000004">
    <property type="protein sequence ID" value="CAJ2503097.1"/>
    <property type="molecule type" value="Genomic_DNA"/>
</dbReference>
<reference evidence="2" key="1">
    <citation type="submission" date="2023-10" db="EMBL/GenBank/DDBJ databases">
        <authorList>
            <person name="Hackl T."/>
        </authorList>
    </citation>
    <scope>NUCLEOTIDE SEQUENCE</scope>
</reference>
<sequence>MPIDQSFSSSVTSASDGGDLADSASDRASSRSSHHEQQHSKDASKVLGPVTANKDALGVPIGSPPTIPPTVLTALEKLYEVYVERCEQPASIPLSTTDFDCLLRTTEACIGSPSSLSPPEDAHLPHPWPQRLRSDGSDGFGGWFLERVRWDFDGSFLVLRMPTEIHFDTTNDISEYIRKQFQRVLLSGVCRTGGRKLTLTRSTQFEPDATLWWEDDASSEEGSTSTGSDDGSGPDHGSSSAQGEAEEVRDQYPGLIVEVGWSHHTPLEQAAKYIRHGNGLVRAVLLVNAQYVWPKDQPTTPTLPQITLNALRHEVTQHGSLGPVDHFMRDVQIHPVISTATATDARVNLTLRDLHDSLSADVPVTLQCSKFRRIFRKHYASTRYTGPNPKKRPRVTDDHREWEEDERERERANKRARG</sequence>
<name>A0AAI8VEV2_9PEZI</name>
<evidence type="ECO:0000256" key="1">
    <source>
        <dbReference type="SAM" id="MobiDB-lite"/>
    </source>
</evidence>
<feature type="region of interest" description="Disordered" evidence="1">
    <location>
        <begin position="210"/>
        <end position="247"/>
    </location>
</feature>
<dbReference type="Proteomes" id="UP001295740">
    <property type="component" value="Unassembled WGS sequence"/>
</dbReference>
<feature type="compositionally biased region" description="Polar residues" evidence="1">
    <location>
        <begin position="1"/>
        <end position="12"/>
    </location>
</feature>
<feature type="region of interest" description="Disordered" evidence="1">
    <location>
        <begin position="382"/>
        <end position="418"/>
    </location>
</feature>
<dbReference type="AlphaFoldDB" id="A0AAI8VEV2"/>
<evidence type="ECO:0000313" key="3">
    <source>
        <dbReference type="Proteomes" id="UP001295740"/>
    </source>
</evidence>
<feature type="compositionally biased region" description="Basic and acidic residues" evidence="1">
    <location>
        <begin position="394"/>
        <end position="418"/>
    </location>
</feature>